<evidence type="ECO:0000313" key="2">
    <source>
        <dbReference type="Proteomes" id="UP001162992"/>
    </source>
</evidence>
<evidence type="ECO:0000313" key="1">
    <source>
        <dbReference type="EMBL" id="KAJ7520417.1"/>
    </source>
</evidence>
<proteinExistence type="predicted"/>
<organism evidence="1 2">
    <name type="scientific">Diphasiastrum complanatum</name>
    <name type="common">Issler's clubmoss</name>
    <name type="synonym">Lycopodium complanatum</name>
    <dbReference type="NCBI Taxonomy" id="34168"/>
    <lineage>
        <taxon>Eukaryota</taxon>
        <taxon>Viridiplantae</taxon>
        <taxon>Streptophyta</taxon>
        <taxon>Embryophyta</taxon>
        <taxon>Tracheophyta</taxon>
        <taxon>Lycopodiopsida</taxon>
        <taxon>Lycopodiales</taxon>
        <taxon>Lycopodiaceae</taxon>
        <taxon>Lycopodioideae</taxon>
        <taxon>Diphasiastrum</taxon>
    </lineage>
</organism>
<dbReference type="EMBL" id="CM055110">
    <property type="protein sequence ID" value="KAJ7520417.1"/>
    <property type="molecule type" value="Genomic_DNA"/>
</dbReference>
<comment type="caution">
    <text evidence="1">The sequence shown here is derived from an EMBL/GenBank/DDBJ whole genome shotgun (WGS) entry which is preliminary data.</text>
</comment>
<sequence>MLDRFQLVLILNCIFIWRWGVQLSKGEDIGWTDHGKPDQTVLDKSICADIPAVMPRVYSASITDFGAVGDGTTLNTDAFQKAIFNLSTYSDQGGSTLHIPKGTWLTGSFNLTNHFTLYLEEGAVILGSQDPLQWPLIAPLPSYGRGRELPGPRHISLIYGENLVDVVITGQNGTVDGQGSIWWAQFKSKTLDYTRGHLLELNNSTNIVVTNITFLNSPFWTLHPVYCSNVFIKDVTILAPLNSPNTDGIDPDSSSNICIQDCYVRNGDDIISIKSGWDEYGIAFNRPSQNIVIQHVVGETHTSSGIAFGSEMSGGIEHVYVEDLTILNARRGIRFKTAAGRGGYIRNIDINNVVMHNVTNAIEFTGFYGEHPDGHYNQTAFSIINRISISNIVGDHITLAGNLQGLPEAPYTGICLNNVSLDVIPGKLVWNCSAVQGFSMDVVPEPCTELRDENASSLCSAVCYR</sequence>
<keyword evidence="2" id="KW-1185">Reference proteome</keyword>
<reference evidence="2" key="1">
    <citation type="journal article" date="2024" name="Proc. Natl. Acad. Sci. U.S.A.">
        <title>Extraordinary preservation of gene collinearity over three hundred million years revealed in homosporous lycophytes.</title>
        <authorList>
            <person name="Li C."/>
            <person name="Wickell D."/>
            <person name="Kuo L.Y."/>
            <person name="Chen X."/>
            <person name="Nie B."/>
            <person name="Liao X."/>
            <person name="Peng D."/>
            <person name="Ji J."/>
            <person name="Jenkins J."/>
            <person name="Williams M."/>
            <person name="Shu S."/>
            <person name="Plott C."/>
            <person name="Barry K."/>
            <person name="Rajasekar S."/>
            <person name="Grimwood J."/>
            <person name="Han X."/>
            <person name="Sun S."/>
            <person name="Hou Z."/>
            <person name="He W."/>
            <person name="Dai G."/>
            <person name="Sun C."/>
            <person name="Schmutz J."/>
            <person name="Leebens-Mack J.H."/>
            <person name="Li F.W."/>
            <person name="Wang L."/>
        </authorList>
    </citation>
    <scope>NUCLEOTIDE SEQUENCE [LARGE SCALE GENOMIC DNA]</scope>
    <source>
        <strain evidence="2">cv. PW_Plant_1</strain>
    </source>
</reference>
<protein>
    <submittedName>
        <fullName evidence="1">Uncharacterized protein</fullName>
    </submittedName>
</protein>
<accession>A0ACC2ASD5</accession>
<dbReference type="Proteomes" id="UP001162992">
    <property type="component" value="Chromosome 19"/>
</dbReference>
<name>A0ACC2ASD5_DIPCM</name>
<gene>
    <name evidence="1" type="ORF">O6H91_19G005200</name>
</gene>